<feature type="active site" evidence="11">
    <location>
        <position position="308"/>
    </location>
</feature>
<sequence length="664" mass="74273">MAVAQYEAATVEGCRYTMSTHRQNPEELLKQPLYVFDLPRELLATLATKKTSSHPAIQPDQDSPQTTDEHGEIGIATSTTCSLCQVSFNSVNEQRVHVRSDHHRYNLKARLRGNKALNELDFNQAIGELDESISGSESEPTDEEEDCHRTPDNNLVALLKRQAKLASPETDPTETSQNKRTGKQPLLWFKSPLLPPTVFLGVYRALFTDLEQDSQDQLVSSLQKKQTNSIIRNSNQDSQKAAPDQAQSKSTRHYFLCMMGGGHFAAMIASAASEINKGAGGIENRKPVIIAHKSFHRYTTRRKQGGSQSASDAAKGAAHSAGSTLRRYNEAALEKEIRDLLKDWKHMIDKSELLFVRAAGPTNRRVLFGPYDGQVLKPSDPRLRGFPFSTRRATQAELLRAYTELTRVKISHLDEATLAKEQEKHREVVSPKPAAQKQKPKISKEEEAAILHTSQIQVLIRRSKVPALLSYLANNTIPASFKFHSSASQPIHRCPTPLHLAASSSAPAIVIALLTKAGADPTILNGEERPAFDLAGDRPTRDAFRIARHEIGEASWDWEAAHVPPPISKEEVDCQADRDRRAAEKAEAQRREEALERIKQEDAKGTTQRKRAARTLAPREKTASEKREEEMRGMTPEMRMRLERERRARAAEDRMRRMQAGQGP</sequence>
<evidence type="ECO:0000256" key="10">
    <source>
        <dbReference type="PROSITE-ProRule" id="PRU00023"/>
    </source>
</evidence>
<name>A0A0J6Y671_COCIT</name>
<feature type="region of interest" description="Disordered" evidence="12">
    <location>
        <begin position="49"/>
        <end position="71"/>
    </location>
</feature>
<feature type="compositionally biased region" description="Low complexity" evidence="12">
    <location>
        <begin position="305"/>
        <end position="321"/>
    </location>
</feature>
<dbReference type="Pfam" id="PF18826">
    <property type="entry name" value="bVLRF1"/>
    <property type="match status" value="1"/>
</dbReference>
<dbReference type="PANTHER" id="PTHR16036:SF2">
    <property type="entry name" value="TRNA ENDONUCLEASE ANKZF1"/>
    <property type="match status" value="1"/>
</dbReference>
<dbReference type="InterPro" id="IPR002110">
    <property type="entry name" value="Ankyrin_rpt"/>
</dbReference>
<evidence type="ECO:0000256" key="3">
    <source>
        <dbReference type="ARBA" id="ARBA00022490"/>
    </source>
</evidence>
<dbReference type="PROSITE" id="PS52044">
    <property type="entry name" value="VLRF1"/>
    <property type="match status" value="1"/>
</dbReference>
<dbReference type="GO" id="GO:0004519">
    <property type="term" value="F:endonuclease activity"/>
    <property type="evidence" value="ECO:0007669"/>
    <property type="project" value="UniProtKB-KW"/>
</dbReference>
<feature type="region of interest" description="Disordered" evidence="12">
    <location>
        <begin position="421"/>
        <end position="443"/>
    </location>
</feature>
<evidence type="ECO:0000256" key="11">
    <source>
        <dbReference type="PROSITE-ProRule" id="PRU01389"/>
    </source>
</evidence>
<reference evidence="15" key="1">
    <citation type="journal article" date="2010" name="Genome Res.">
        <title>Population genomic sequencing of Coccidioides fungi reveals recent hybridization and transposon control.</title>
        <authorList>
            <person name="Neafsey D.E."/>
            <person name="Barker B.M."/>
            <person name="Sharpton T.J."/>
            <person name="Stajich J.E."/>
            <person name="Park D.J."/>
            <person name="Whiston E."/>
            <person name="Hung C.-Y."/>
            <person name="McMahan C."/>
            <person name="White J."/>
            <person name="Sykes S."/>
            <person name="Heiman D."/>
            <person name="Young S."/>
            <person name="Zeng Q."/>
            <person name="Abouelleil A."/>
            <person name="Aftuck L."/>
            <person name="Bessette D."/>
            <person name="Brown A."/>
            <person name="FitzGerald M."/>
            <person name="Lui A."/>
            <person name="Macdonald J.P."/>
            <person name="Priest M."/>
            <person name="Orbach M.J."/>
            <person name="Galgiani J.N."/>
            <person name="Kirkland T.N."/>
            <person name="Cole G.T."/>
            <person name="Birren B.W."/>
            <person name="Henn M.R."/>
            <person name="Taylor J.W."/>
            <person name="Rounsley S.D."/>
        </authorList>
    </citation>
    <scope>NUCLEOTIDE SEQUENCE [LARGE SCALE GENOMIC DNA]</scope>
    <source>
        <strain evidence="15">RMSCC 2394</strain>
    </source>
</reference>
<feature type="compositionally biased region" description="Basic and acidic residues" evidence="12">
    <location>
        <begin position="568"/>
        <end position="604"/>
    </location>
</feature>
<dbReference type="SUPFAM" id="SSF57667">
    <property type="entry name" value="beta-beta-alpha zinc fingers"/>
    <property type="match status" value="1"/>
</dbReference>
<dbReference type="AlphaFoldDB" id="A0A0J6Y671"/>
<evidence type="ECO:0000313" key="14">
    <source>
        <dbReference type="EMBL" id="KMP03255.1"/>
    </source>
</evidence>
<evidence type="ECO:0000256" key="7">
    <source>
        <dbReference type="ARBA" id="ARBA00022801"/>
    </source>
</evidence>
<evidence type="ECO:0000313" key="15">
    <source>
        <dbReference type="Proteomes" id="UP000054565"/>
    </source>
</evidence>
<feature type="compositionally biased region" description="Basic and acidic residues" evidence="12">
    <location>
        <begin position="617"/>
        <end position="656"/>
    </location>
</feature>
<dbReference type="GO" id="GO:0016787">
    <property type="term" value="F:hydrolase activity"/>
    <property type="evidence" value="ECO:0007669"/>
    <property type="project" value="UniProtKB-KW"/>
</dbReference>
<dbReference type="InterPro" id="IPR041175">
    <property type="entry name" value="VLRF1/Vms1"/>
</dbReference>
<dbReference type="GO" id="GO:0005737">
    <property type="term" value="C:cytoplasm"/>
    <property type="evidence" value="ECO:0007669"/>
    <property type="project" value="UniProtKB-SubCell"/>
</dbReference>
<dbReference type="InterPro" id="IPR036236">
    <property type="entry name" value="Znf_C2H2_sf"/>
</dbReference>
<feature type="region of interest" description="Disordered" evidence="12">
    <location>
        <begin position="301"/>
        <end position="321"/>
    </location>
</feature>
<protein>
    <submittedName>
        <fullName evidence="14">Ankyrin repeat and zinc finger domain-containing protein 1</fullName>
    </submittedName>
</protein>
<evidence type="ECO:0000256" key="1">
    <source>
        <dbReference type="ARBA" id="ARBA00004496"/>
    </source>
</evidence>
<comment type="subcellular location">
    <subcellularLocation>
        <location evidence="1">Cytoplasm</location>
    </subcellularLocation>
</comment>
<evidence type="ECO:0000256" key="12">
    <source>
        <dbReference type="SAM" id="MobiDB-lite"/>
    </source>
</evidence>
<dbReference type="EMBL" id="DS028094">
    <property type="protein sequence ID" value="KMP03255.1"/>
    <property type="molecule type" value="Genomic_DNA"/>
</dbReference>
<feature type="region of interest" description="Disordered" evidence="12">
    <location>
        <begin position="224"/>
        <end position="247"/>
    </location>
</feature>
<evidence type="ECO:0000256" key="4">
    <source>
        <dbReference type="ARBA" id="ARBA00022722"/>
    </source>
</evidence>
<evidence type="ECO:0000259" key="13">
    <source>
        <dbReference type="PROSITE" id="PS52044"/>
    </source>
</evidence>
<feature type="compositionally biased region" description="Polar residues" evidence="12">
    <location>
        <begin position="49"/>
        <end position="66"/>
    </location>
</feature>
<dbReference type="InterPro" id="IPR036770">
    <property type="entry name" value="Ankyrin_rpt-contain_sf"/>
</dbReference>
<feature type="repeat" description="ANK" evidence="10">
    <location>
        <begin position="493"/>
        <end position="526"/>
    </location>
</feature>
<evidence type="ECO:0000256" key="9">
    <source>
        <dbReference type="ARBA" id="ARBA00023054"/>
    </source>
</evidence>
<dbReference type="Gene3D" id="1.25.40.20">
    <property type="entry name" value="Ankyrin repeat-containing domain"/>
    <property type="match status" value="1"/>
</dbReference>
<keyword evidence="6 11" id="KW-0255">Endonuclease</keyword>
<feature type="region of interest" description="Disordered" evidence="12">
    <location>
        <begin position="129"/>
        <end position="150"/>
    </location>
</feature>
<dbReference type="PROSITE" id="PS50088">
    <property type="entry name" value="ANK_REPEAT"/>
    <property type="match status" value="1"/>
</dbReference>
<accession>A0A0J6Y671</accession>
<dbReference type="InterPro" id="IPR047139">
    <property type="entry name" value="ANKZ1/VMS1"/>
</dbReference>
<gene>
    <name evidence="14" type="ORF">CIRG_02946</name>
</gene>
<evidence type="ECO:0000256" key="5">
    <source>
        <dbReference type="ARBA" id="ARBA00022737"/>
    </source>
</evidence>
<keyword evidence="8 10" id="KW-0040">ANK repeat</keyword>
<keyword evidence="7 11" id="KW-0378">Hydrolase</keyword>
<dbReference type="GO" id="GO:0036503">
    <property type="term" value="P:ERAD pathway"/>
    <property type="evidence" value="ECO:0007669"/>
    <property type="project" value="TreeGrafter"/>
</dbReference>
<keyword evidence="9" id="KW-0175">Coiled coil</keyword>
<evidence type="ECO:0000256" key="2">
    <source>
        <dbReference type="ARBA" id="ARBA00009262"/>
    </source>
</evidence>
<dbReference type="OrthoDB" id="429841at2759"/>
<keyword evidence="4 11" id="KW-0540">Nuclease</keyword>
<evidence type="ECO:0000256" key="8">
    <source>
        <dbReference type="ARBA" id="ARBA00023043"/>
    </source>
</evidence>
<proteinExistence type="inferred from homology"/>
<feature type="compositionally biased region" description="Polar residues" evidence="12">
    <location>
        <begin position="227"/>
        <end position="247"/>
    </location>
</feature>
<dbReference type="Proteomes" id="UP000054565">
    <property type="component" value="Unassembled WGS sequence"/>
</dbReference>
<keyword evidence="5" id="KW-0677">Repeat</keyword>
<comment type="similarity">
    <text evidence="2 11">Belongs to the ANKZF1/VMS1 family.</text>
</comment>
<dbReference type="STRING" id="404692.A0A0J6Y671"/>
<evidence type="ECO:0000256" key="6">
    <source>
        <dbReference type="ARBA" id="ARBA00022759"/>
    </source>
</evidence>
<dbReference type="PANTHER" id="PTHR16036">
    <property type="entry name" value="ANKYRIN REPEAT AND ZINC FINGER DOMAIN-CONTAINING PROTEIN 1"/>
    <property type="match status" value="1"/>
</dbReference>
<organism evidence="14 15">
    <name type="scientific">Coccidioides immitis RMSCC 2394</name>
    <dbReference type="NCBI Taxonomy" id="404692"/>
    <lineage>
        <taxon>Eukaryota</taxon>
        <taxon>Fungi</taxon>
        <taxon>Dikarya</taxon>
        <taxon>Ascomycota</taxon>
        <taxon>Pezizomycotina</taxon>
        <taxon>Eurotiomycetes</taxon>
        <taxon>Eurotiomycetidae</taxon>
        <taxon>Onygenales</taxon>
        <taxon>Onygenaceae</taxon>
        <taxon>Coccidioides</taxon>
    </lineage>
</organism>
<feature type="region of interest" description="Disordered" evidence="12">
    <location>
        <begin position="559"/>
        <end position="664"/>
    </location>
</feature>
<comment type="domain">
    <text evidence="11">The VLRF1 domain mediates binding to the 60S ribosomal subunit.</text>
</comment>
<keyword evidence="3 11" id="KW-0963">Cytoplasm</keyword>
<feature type="domain" description="VLRF1" evidence="13">
    <location>
        <begin position="250"/>
        <end position="408"/>
    </location>
</feature>